<organism evidence="17 18">
    <name type="scientific">Polymorphospora lycopeni</name>
    <dbReference type="NCBI Taxonomy" id="3140240"/>
    <lineage>
        <taxon>Bacteria</taxon>
        <taxon>Bacillati</taxon>
        <taxon>Actinomycetota</taxon>
        <taxon>Actinomycetes</taxon>
        <taxon>Micromonosporales</taxon>
        <taxon>Micromonosporaceae</taxon>
        <taxon>Polymorphospora</taxon>
    </lineage>
</organism>
<comment type="similarity">
    <text evidence="2">Belongs to the ABC transporter superfamily.</text>
</comment>
<evidence type="ECO:0000256" key="5">
    <source>
        <dbReference type="ARBA" id="ARBA00022596"/>
    </source>
</evidence>
<dbReference type="Pfam" id="PF00005">
    <property type="entry name" value="ABC_tran"/>
    <property type="match status" value="1"/>
</dbReference>
<evidence type="ECO:0000256" key="9">
    <source>
        <dbReference type="ARBA" id="ARBA00023065"/>
    </source>
</evidence>
<feature type="domain" description="ABC transporter" evidence="16">
    <location>
        <begin position="14"/>
        <end position="274"/>
    </location>
</feature>
<dbReference type="InterPro" id="IPR003593">
    <property type="entry name" value="AAA+_ATPase"/>
</dbReference>
<evidence type="ECO:0000256" key="1">
    <source>
        <dbReference type="ARBA" id="ARBA00004202"/>
    </source>
</evidence>
<sequence>MTTKGRGTTAGLALRDLSVRFLVGHGRRRGAAPTVVQAVNGVTLDLVPGRVLALVGESGCGKSVLAAAILGLLPANAQVRGTVELADPAGGPPLDLLRCPERVLAGSVRGRRVALVPQSAATHLTPVRRVRGQLAETVRTLTGVRDKAALRAHCDELAVRVGLAPADLDRFPHELSGGMAQRAALAFALVGEPEVVLADEPTAGLDRPLVRNTTAALRDLAGQGRAVLLITHDLAAAEDVADDLAVMYASRLVESGPAAAVLADPWHDYTRGLLAALPRNGLTPIPGQPPELSRLPAGCAFHARVPGDCSGDPTARPVGDRRIACRPGGDAAVPALSGAPAATNGGGDGTC</sequence>
<reference evidence="17 18" key="1">
    <citation type="submission" date="2024-04" db="EMBL/GenBank/DDBJ databases">
        <title>Polymorphospora sp. isolated from Baiyangdian Lake in Xiong'an New Area.</title>
        <authorList>
            <person name="Zhang X."/>
            <person name="Liu J."/>
        </authorList>
    </citation>
    <scope>NUCLEOTIDE SEQUENCE [LARGE SCALE GENOMIC DNA]</scope>
    <source>
        <strain evidence="17 18">2-325</strain>
    </source>
</reference>
<dbReference type="CDD" id="cd03257">
    <property type="entry name" value="ABC_NikE_OppD_transporters"/>
    <property type="match status" value="1"/>
</dbReference>
<keyword evidence="3" id="KW-0813">Transport</keyword>
<evidence type="ECO:0000256" key="10">
    <source>
        <dbReference type="ARBA" id="ARBA00023112"/>
    </source>
</evidence>
<keyword evidence="10" id="KW-0921">Nickel transport</keyword>
<keyword evidence="6" id="KW-0547">Nucleotide-binding</keyword>
<evidence type="ECO:0000256" key="7">
    <source>
        <dbReference type="ARBA" id="ARBA00022840"/>
    </source>
</evidence>
<dbReference type="RefSeq" id="WP_375735846.1">
    <property type="nucleotide sequence ID" value="NZ_JBCGDC010000090.1"/>
</dbReference>
<dbReference type="InterPro" id="IPR050388">
    <property type="entry name" value="ABC_Ni/Peptide_Import"/>
</dbReference>
<comment type="subcellular location">
    <subcellularLocation>
        <location evidence="1">Cell membrane</location>
        <topology evidence="1">Peripheral membrane protein</topology>
    </subcellularLocation>
</comment>
<evidence type="ECO:0000256" key="6">
    <source>
        <dbReference type="ARBA" id="ARBA00022741"/>
    </source>
</evidence>
<keyword evidence="4" id="KW-1003">Cell membrane</keyword>
<dbReference type="Pfam" id="PF08352">
    <property type="entry name" value="oligo_HPY"/>
    <property type="match status" value="1"/>
</dbReference>
<comment type="subunit">
    <text evidence="12">The complex is composed of two ATP-binding proteins (NikD and NikE), two transmembrane proteins (NikB and NikC) and a solute-binding protein (NikA).</text>
</comment>
<keyword evidence="9" id="KW-0406">Ion transport</keyword>
<dbReference type="InterPro" id="IPR003439">
    <property type="entry name" value="ABC_transporter-like_ATP-bd"/>
</dbReference>
<dbReference type="Proteomes" id="UP001582793">
    <property type="component" value="Unassembled WGS sequence"/>
</dbReference>
<dbReference type="SMART" id="SM00382">
    <property type="entry name" value="AAA"/>
    <property type="match status" value="1"/>
</dbReference>
<keyword evidence="5" id="KW-0533">Nickel</keyword>
<evidence type="ECO:0000256" key="3">
    <source>
        <dbReference type="ARBA" id="ARBA00022448"/>
    </source>
</evidence>
<dbReference type="PANTHER" id="PTHR43297:SF13">
    <property type="entry name" value="NICKEL ABC TRANSPORTER, ATP-BINDING PROTEIN"/>
    <property type="match status" value="1"/>
</dbReference>
<evidence type="ECO:0000256" key="2">
    <source>
        <dbReference type="ARBA" id="ARBA00005417"/>
    </source>
</evidence>
<evidence type="ECO:0000256" key="12">
    <source>
        <dbReference type="ARBA" id="ARBA00038669"/>
    </source>
</evidence>
<evidence type="ECO:0000256" key="14">
    <source>
        <dbReference type="ARBA" id="ARBA00044143"/>
    </source>
</evidence>
<evidence type="ECO:0000313" key="18">
    <source>
        <dbReference type="Proteomes" id="UP001582793"/>
    </source>
</evidence>
<protein>
    <recommendedName>
        <fullName evidence="14">Nickel import system ATP-binding protein NikD</fullName>
        <ecNumber evidence="13">7.2.2.11</ecNumber>
    </recommendedName>
</protein>
<dbReference type="EC" id="7.2.2.11" evidence="13"/>
<evidence type="ECO:0000259" key="16">
    <source>
        <dbReference type="PROSITE" id="PS50893"/>
    </source>
</evidence>
<name>A0ABV5CWL5_9ACTN</name>
<keyword evidence="8" id="KW-1278">Translocase</keyword>
<evidence type="ECO:0000256" key="13">
    <source>
        <dbReference type="ARBA" id="ARBA00039098"/>
    </source>
</evidence>
<evidence type="ECO:0000256" key="4">
    <source>
        <dbReference type="ARBA" id="ARBA00022475"/>
    </source>
</evidence>
<dbReference type="InterPro" id="IPR027417">
    <property type="entry name" value="P-loop_NTPase"/>
</dbReference>
<evidence type="ECO:0000313" key="17">
    <source>
        <dbReference type="EMBL" id="MFB6396396.1"/>
    </source>
</evidence>
<comment type="caution">
    <text evidence="17">The sequence shown here is derived from an EMBL/GenBank/DDBJ whole genome shotgun (WGS) entry which is preliminary data.</text>
</comment>
<proteinExistence type="inferred from homology"/>
<accession>A0ABV5CWL5</accession>
<dbReference type="InterPro" id="IPR013563">
    <property type="entry name" value="Oligopep_ABC_C"/>
</dbReference>
<keyword evidence="7 17" id="KW-0067">ATP-binding</keyword>
<evidence type="ECO:0000256" key="8">
    <source>
        <dbReference type="ARBA" id="ARBA00022967"/>
    </source>
</evidence>
<keyword evidence="18" id="KW-1185">Reference proteome</keyword>
<dbReference type="PROSITE" id="PS50893">
    <property type="entry name" value="ABC_TRANSPORTER_2"/>
    <property type="match status" value="1"/>
</dbReference>
<dbReference type="SUPFAM" id="SSF52540">
    <property type="entry name" value="P-loop containing nucleoside triphosphate hydrolases"/>
    <property type="match status" value="1"/>
</dbReference>
<comment type="catalytic activity">
    <reaction evidence="15">
        <text>Ni(2+)(out) + ATP + H2O = Ni(2+)(in) + ADP + phosphate + H(+)</text>
        <dbReference type="Rhea" id="RHEA:15557"/>
        <dbReference type="ChEBI" id="CHEBI:15377"/>
        <dbReference type="ChEBI" id="CHEBI:15378"/>
        <dbReference type="ChEBI" id="CHEBI:30616"/>
        <dbReference type="ChEBI" id="CHEBI:43474"/>
        <dbReference type="ChEBI" id="CHEBI:49786"/>
        <dbReference type="ChEBI" id="CHEBI:456216"/>
        <dbReference type="EC" id="7.2.2.11"/>
    </reaction>
    <physiologicalReaction direction="left-to-right" evidence="15">
        <dbReference type="Rhea" id="RHEA:15558"/>
    </physiologicalReaction>
</comment>
<dbReference type="EMBL" id="JBCGDC010000090">
    <property type="protein sequence ID" value="MFB6396396.1"/>
    <property type="molecule type" value="Genomic_DNA"/>
</dbReference>
<dbReference type="Gene3D" id="3.40.50.300">
    <property type="entry name" value="P-loop containing nucleotide triphosphate hydrolases"/>
    <property type="match status" value="1"/>
</dbReference>
<evidence type="ECO:0000256" key="11">
    <source>
        <dbReference type="ARBA" id="ARBA00023136"/>
    </source>
</evidence>
<dbReference type="NCBIfam" id="TIGR01727">
    <property type="entry name" value="oligo_HPY"/>
    <property type="match status" value="1"/>
</dbReference>
<keyword evidence="11" id="KW-0472">Membrane</keyword>
<dbReference type="GO" id="GO:0005524">
    <property type="term" value="F:ATP binding"/>
    <property type="evidence" value="ECO:0007669"/>
    <property type="project" value="UniProtKB-KW"/>
</dbReference>
<gene>
    <name evidence="17" type="ORF">AAFH96_25300</name>
</gene>
<evidence type="ECO:0000256" key="15">
    <source>
        <dbReference type="ARBA" id="ARBA00048610"/>
    </source>
</evidence>
<dbReference type="PANTHER" id="PTHR43297">
    <property type="entry name" value="OLIGOPEPTIDE TRANSPORT ATP-BINDING PROTEIN APPD"/>
    <property type="match status" value="1"/>
</dbReference>